<evidence type="ECO:0000313" key="6">
    <source>
        <dbReference type="Proteomes" id="UP000229894"/>
    </source>
</evidence>
<evidence type="ECO:0000259" key="4">
    <source>
        <dbReference type="Pfam" id="PF19044"/>
    </source>
</evidence>
<reference evidence="6" key="1">
    <citation type="submission" date="2017-09" db="EMBL/GenBank/DDBJ databases">
        <title>Depth-based differentiation of microbial function through sediment-hosted aquifers and enrichment of novel symbionts in the deep terrestrial subsurface.</title>
        <authorList>
            <person name="Probst A.J."/>
            <person name="Ladd B."/>
            <person name="Jarett J.K."/>
            <person name="Geller-Mcgrath D.E."/>
            <person name="Sieber C.M.K."/>
            <person name="Emerson J.B."/>
            <person name="Anantharaman K."/>
            <person name="Thomas B.C."/>
            <person name="Malmstrom R."/>
            <person name="Stieglmeier M."/>
            <person name="Klingl A."/>
            <person name="Woyke T."/>
            <person name="Ryan C.M."/>
            <person name="Banfield J.F."/>
        </authorList>
    </citation>
    <scope>NUCLEOTIDE SEQUENCE [LARGE SCALE GENOMIC DNA]</scope>
</reference>
<dbReference type="SUPFAM" id="SSF52540">
    <property type="entry name" value="P-loop containing nucleoside triphosphate hydrolases"/>
    <property type="match status" value="1"/>
</dbReference>
<organism evidence="5 6">
    <name type="scientific">Candidatus Portnoybacteria bacterium CG03_land_8_20_14_0_80_41_10</name>
    <dbReference type="NCBI Taxonomy" id="1974808"/>
    <lineage>
        <taxon>Bacteria</taxon>
        <taxon>Candidatus Portnoyibacteriota</taxon>
    </lineage>
</organism>
<dbReference type="GO" id="GO:0005524">
    <property type="term" value="F:ATP binding"/>
    <property type="evidence" value="ECO:0007669"/>
    <property type="project" value="InterPro"/>
</dbReference>
<dbReference type="InterPro" id="IPR051162">
    <property type="entry name" value="T4SS_component"/>
</dbReference>
<dbReference type="InterPro" id="IPR043964">
    <property type="entry name" value="P-loop_TraG"/>
</dbReference>
<dbReference type="PANTHER" id="PTHR30121:SF6">
    <property type="entry name" value="SLR6007 PROTEIN"/>
    <property type="match status" value="1"/>
</dbReference>
<dbReference type="Pfam" id="PF19044">
    <property type="entry name" value="P-loop_TraG"/>
    <property type="match status" value="1"/>
</dbReference>
<protein>
    <submittedName>
        <fullName evidence="5">Conjugal transfer protein TraC</fullName>
    </submittedName>
</protein>
<evidence type="ECO:0000313" key="5">
    <source>
        <dbReference type="EMBL" id="PIV10271.1"/>
    </source>
</evidence>
<accession>A0A2M7BUM8</accession>
<feature type="domain" description="TraG P-loop" evidence="4">
    <location>
        <begin position="243"/>
        <end position="546"/>
    </location>
</feature>
<feature type="coiled-coil region" evidence="2">
    <location>
        <begin position="90"/>
        <end position="142"/>
    </location>
</feature>
<dbReference type="Pfam" id="PF03135">
    <property type="entry name" value="CagE_TrbE_VirB"/>
    <property type="match status" value="1"/>
</dbReference>
<dbReference type="InterPro" id="IPR018145">
    <property type="entry name" value="CagE_TrbE_VirB_cntrl_dom"/>
</dbReference>
<evidence type="ECO:0000256" key="2">
    <source>
        <dbReference type="SAM" id="Coils"/>
    </source>
</evidence>
<gene>
    <name evidence="5" type="ORF">COS49_01400</name>
</gene>
<keyword evidence="2" id="KW-0175">Coiled coil</keyword>
<evidence type="ECO:0000259" key="3">
    <source>
        <dbReference type="Pfam" id="PF03135"/>
    </source>
</evidence>
<dbReference type="AlphaFoldDB" id="A0A2M7BUM8"/>
<feature type="domain" description="CagE TrbE VirB component of type IV transporter system central" evidence="3">
    <location>
        <begin position="41"/>
        <end position="190"/>
    </location>
</feature>
<dbReference type="Gene3D" id="3.40.50.300">
    <property type="entry name" value="P-loop containing nucleotide triphosphate hydrolases"/>
    <property type="match status" value="1"/>
</dbReference>
<evidence type="ECO:0000256" key="1">
    <source>
        <dbReference type="ARBA" id="ARBA00006512"/>
    </source>
</evidence>
<comment type="similarity">
    <text evidence="1">Belongs to the TrbE/VirB4 family.</text>
</comment>
<dbReference type="Proteomes" id="UP000229894">
    <property type="component" value="Unassembled WGS sequence"/>
</dbReference>
<proteinExistence type="inferred from homology"/>
<name>A0A2M7BUM8_9BACT</name>
<sequence>MSLFKKNKSVVDGEEFSQINQPTSLVDLIAPAGLKIDSNYFQLDKKYGRTIFVFNYPPVLNAGWLSPLITLDQEMNIALFIHPFETAAVLKNLTKKTAQIQSQMSLQQEKGKVRSPVLETALKNVEELRDKLQQGAERLFKMGLYITFFANSIKELDDVGNQLRAVLENQTIYTKPAVFQQEQGFISTLPLGQDKLLVHHSLNTAPLSSAFPFISSDLTDNKGVLYGINRHNNSLILFDRFSLENANSCVFAKSGSGKSYAIKLEVLRSLMQDTEVIIIDPEKEYQYLAETVGGSVIDISLTSPNHLNPFDLPIPGPDDKPADLLRSNIINLVGLLRMMLGSLTPEEDAIMDKALAQTYAARDITPESDFSKITSPTMQDLDTILQGMTGGENLAVRLEKYVSGSYAGFFNQPTNVALGKKLIVFSIRDMEDELRPLAMYVILRYIWNLIRSERKKRIMVVDEAWWMMQHEDAASFLFGIAKRCRKYYLGLTTITQDVADFMKSKYGKPIVTNSSLQLLLKQSPATIDVVEETFNLTDQEKYMLLECPVGEGLFFAGTKHAAIKIIASYTEDQIITSDPAQLLEIEQAKNELAAEEEEQSAVKETKDIAY</sequence>
<dbReference type="InterPro" id="IPR027417">
    <property type="entry name" value="P-loop_NTPase"/>
</dbReference>
<dbReference type="PANTHER" id="PTHR30121">
    <property type="entry name" value="UNCHARACTERIZED PROTEIN YJGR-RELATED"/>
    <property type="match status" value="1"/>
</dbReference>
<dbReference type="Gene3D" id="1.10.8.730">
    <property type="match status" value="1"/>
</dbReference>
<dbReference type="NCBIfam" id="NF045971">
    <property type="entry name" value="conju_CD1110"/>
    <property type="match status" value="1"/>
</dbReference>
<dbReference type="EMBL" id="PEUX01000031">
    <property type="protein sequence ID" value="PIV10271.1"/>
    <property type="molecule type" value="Genomic_DNA"/>
</dbReference>
<comment type="caution">
    <text evidence="5">The sequence shown here is derived from an EMBL/GenBank/DDBJ whole genome shotgun (WGS) entry which is preliminary data.</text>
</comment>